<organism evidence="2 3">
    <name type="scientific">Flavonifractor plautii</name>
    <name type="common">Fusobacterium plautii</name>
    <dbReference type="NCBI Taxonomy" id="292800"/>
    <lineage>
        <taxon>Bacteria</taxon>
        <taxon>Bacillati</taxon>
        <taxon>Bacillota</taxon>
        <taxon>Clostridia</taxon>
        <taxon>Eubacteriales</taxon>
        <taxon>Oscillospiraceae</taxon>
        <taxon>Flavonifractor</taxon>
    </lineage>
</organism>
<evidence type="ECO:0000313" key="2">
    <source>
        <dbReference type="EMBL" id="MDB7935302.1"/>
    </source>
</evidence>
<feature type="signal peptide" evidence="1">
    <location>
        <begin position="1"/>
        <end position="22"/>
    </location>
</feature>
<feature type="chain" id="PRO_5043992135" description="Lipoprotein" evidence="1">
    <location>
        <begin position="23"/>
        <end position="211"/>
    </location>
</feature>
<evidence type="ECO:0000256" key="1">
    <source>
        <dbReference type="SAM" id="SignalP"/>
    </source>
</evidence>
<dbReference type="SUPFAM" id="SSF56784">
    <property type="entry name" value="HAD-like"/>
    <property type="match status" value="1"/>
</dbReference>
<evidence type="ECO:0000313" key="3">
    <source>
        <dbReference type="Proteomes" id="UP001211173"/>
    </source>
</evidence>
<dbReference type="InterPro" id="IPR036412">
    <property type="entry name" value="HAD-like_sf"/>
</dbReference>
<dbReference type="PROSITE" id="PS51257">
    <property type="entry name" value="PROKAR_LIPOPROTEIN"/>
    <property type="match status" value="1"/>
</dbReference>
<keyword evidence="1" id="KW-0732">Signal</keyword>
<dbReference type="RefSeq" id="WP_195384404.1">
    <property type="nucleotide sequence ID" value="NZ_BAABXT010000001.1"/>
</dbReference>
<proteinExistence type="predicted"/>
<protein>
    <recommendedName>
        <fullName evidence="4">Lipoprotein</fullName>
    </recommendedName>
</protein>
<dbReference type="EMBL" id="JAQLWV010000041">
    <property type="protein sequence ID" value="MDB7935302.1"/>
    <property type="molecule type" value="Genomic_DNA"/>
</dbReference>
<accession>A0AAW6CJW3</accession>
<evidence type="ECO:0008006" key="4">
    <source>
        <dbReference type="Google" id="ProtNLM"/>
    </source>
</evidence>
<dbReference type="Proteomes" id="UP001211173">
    <property type="component" value="Unassembled WGS sequence"/>
</dbReference>
<dbReference type="AlphaFoldDB" id="A0AAW6CJW3"/>
<name>A0AAW6CJW3_FLAPL</name>
<sequence length="211" mass="22952">MKRLLTLSLAALLAAGLTACGAAEERGDLAAKPVLYLYPEEETEVTVTLDFDGTLTSTYPDYGDGWTVTARPGGTLTDPATGREYYCLFWEGITDAEYDLSTGFCVAGEDTAAFLEDALDRLGLTEREADEFIIYWLPKLEGNPYNLLSFQTEAYTSSAVLTIDPAPDTLIRVFLAWKGLDAPVEVEPQKLTAPERAGFTAVEWGGAEVVQ</sequence>
<comment type="caution">
    <text evidence="2">The sequence shown here is derived from an EMBL/GenBank/DDBJ whole genome shotgun (WGS) entry which is preliminary data.</text>
</comment>
<gene>
    <name evidence="2" type="ORF">PNE06_19635</name>
</gene>
<reference evidence="2" key="1">
    <citation type="submission" date="2023-01" db="EMBL/GenBank/DDBJ databases">
        <title>Human gut microbiome strain richness.</title>
        <authorList>
            <person name="Chen-Liaw A."/>
        </authorList>
    </citation>
    <scope>NUCLEOTIDE SEQUENCE</scope>
    <source>
        <strain evidence="2">1001287st1_F4_1001285I_161205</strain>
    </source>
</reference>